<keyword evidence="2" id="KW-1185">Reference proteome</keyword>
<comment type="caution">
    <text evidence="1">The sequence shown here is derived from an EMBL/GenBank/DDBJ whole genome shotgun (WGS) entry which is preliminary data.</text>
</comment>
<dbReference type="EMBL" id="JALNTZ010000008">
    <property type="protein sequence ID" value="KAJ3644252.1"/>
    <property type="molecule type" value="Genomic_DNA"/>
</dbReference>
<name>A0AA38HW55_9CUCU</name>
<gene>
    <name evidence="1" type="ORF">Zmor_026920</name>
</gene>
<sequence>MFCRKELFSLLREKREQNHSVQREHLIAHLIKFYYIEDKETLILELKKNDRRLCSEFSSRLDKCRRHEERFFKQIALWLVAQEELVSWRAETLSTSVP</sequence>
<reference evidence="1" key="1">
    <citation type="journal article" date="2023" name="G3 (Bethesda)">
        <title>Whole genome assemblies of Zophobas morio and Tenebrio molitor.</title>
        <authorList>
            <person name="Kaur S."/>
            <person name="Stinson S.A."/>
            <person name="diCenzo G.C."/>
        </authorList>
    </citation>
    <scope>NUCLEOTIDE SEQUENCE</scope>
    <source>
        <strain evidence="1">QUZm001</strain>
    </source>
</reference>
<protein>
    <submittedName>
        <fullName evidence="1">Uncharacterized protein</fullName>
    </submittedName>
</protein>
<accession>A0AA38HW55</accession>
<evidence type="ECO:0000313" key="1">
    <source>
        <dbReference type="EMBL" id="KAJ3644252.1"/>
    </source>
</evidence>
<dbReference type="Proteomes" id="UP001168821">
    <property type="component" value="Unassembled WGS sequence"/>
</dbReference>
<dbReference type="AlphaFoldDB" id="A0AA38HW55"/>
<organism evidence="1 2">
    <name type="scientific">Zophobas morio</name>
    <dbReference type="NCBI Taxonomy" id="2755281"/>
    <lineage>
        <taxon>Eukaryota</taxon>
        <taxon>Metazoa</taxon>
        <taxon>Ecdysozoa</taxon>
        <taxon>Arthropoda</taxon>
        <taxon>Hexapoda</taxon>
        <taxon>Insecta</taxon>
        <taxon>Pterygota</taxon>
        <taxon>Neoptera</taxon>
        <taxon>Endopterygota</taxon>
        <taxon>Coleoptera</taxon>
        <taxon>Polyphaga</taxon>
        <taxon>Cucujiformia</taxon>
        <taxon>Tenebrionidae</taxon>
        <taxon>Zophobas</taxon>
    </lineage>
</organism>
<evidence type="ECO:0000313" key="2">
    <source>
        <dbReference type="Proteomes" id="UP001168821"/>
    </source>
</evidence>
<proteinExistence type="predicted"/>